<evidence type="ECO:0000313" key="12">
    <source>
        <dbReference type="Proteomes" id="UP000070299"/>
    </source>
</evidence>
<name>A0A148KLS5_9ALTE</name>
<comment type="subcellular location">
    <subcellularLocation>
        <location evidence="1">Cell membrane</location>
        <topology evidence="1">Multi-pass membrane protein</topology>
    </subcellularLocation>
    <subcellularLocation>
        <location evidence="7">Membrane</location>
        <topology evidence="7">Multi-pass membrane protein</topology>
    </subcellularLocation>
</comment>
<sequence>MNLSPELLIQLIILLPLVAAAGVVLSHRHPNIREAISLTIASSVFILVFLLYRQIINGETALVHWISILPGLNVSFKTEALSVLFALIASFLWIVTTLYAIGYMRSHHEQNQTRFYSFFAISIAAVMAIAFSENLFTLFIFYEVLTLATYPLVTHAGTEKAQKGGRTYLRILLGTSIVFFLPALIATWAIAGNLSFTVGGVFADDTPSLWLAILLVFFVFGIGKAAMMPFHRWLPSAMVAPTPVSALLHAVAVVKAGVFTLMKTVVFIFGMDTVGELITTDFLLYLAAFTILASSLIAMKQDNLKARLAYSTISQLAYVSLGVLLASEAGLLGSSMHIAMHAFGKITLFFCAGAILVVSHKTEISQMGGLGRKMPITMIAFFIASLSIIGLPPTGGSWSKYYLLLGSLETQHWVLMAVLMISSLLNIAYLLPIPIRGFFPAKSTVSQASDGSEAIQGSETIQEAPLPALIAIIITTLACVLLFFFPQPLFELAKMVGVAP</sequence>
<evidence type="ECO:0000256" key="8">
    <source>
        <dbReference type="SAM" id="Phobius"/>
    </source>
</evidence>
<keyword evidence="5 8" id="KW-1133">Transmembrane helix</keyword>
<feature type="transmembrane region" description="Helical" evidence="8">
    <location>
        <begin position="338"/>
        <end position="358"/>
    </location>
</feature>
<evidence type="ECO:0000256" key="5">
    <source>
        <dbReference type="ARBA" id="ARBA00022989"/>
    </source>
</evidence>
<dbReference type="AlphaFoldDB" id="A0A148KLS5"/>
<evidence type="ECO:0000256" key="3">
    <source>
        <dbReference type="ARBA" id="ARBA00022475"/>
    </source>
</evidence>
<keyword evidence="4 7" id="KW-0812">Transmembrane</keyword>
<keyword evidence="6 8" id="KW-0472">Membrane</keyword>
<dbReference type="STRING" id="1799789.AX660_21260"/>
<dbReference type="EMBL" id="LSNE01000011">
    <property type="protein sequence ID" value="KXI27262.1"/>
    <property type="molecule type" value="Genomic_DNA"/>
</dbReference>
<dbReference type="OrthoDB" id="9768329at2"/>
<feature type="transmembrane region" description="Helical" evidence="8">
    <location>
        <begin position="370"/>
        <end position="391"/>
    </location>
</feature>
<feature type="transmembrane region" description="Helical" evidence="8">
    <location>
        <begin position="115"/>
        <end position="132"/>
    </location>
</feature>
<dbReference type="Pfam" id="PF00662">
    <property type="entry name" value="Proton_antipo_N"/>
    <property type="match status" value="1"/>
</dbReference>
<comment type="similarity">
    <text evidence="2">Belongs to the CPA3 antiporters (TC 2.A.63) subunit D family.</text>
</comment>
<reference evidence="12" key="1">
    <citation type="submission" date="2016-02" db="EMBL/GenBank/DDBJ databases">
        <authorList>
            <person name="Schultz-Johansen M."/>
            <person name="Glaring M.A."/>
            <person name="Bech P.K."/>
            <person name="Stougaard P."/>
        </authorList>
    </citation>
    <scope>NUCLEOTIDE SEQUENCE [LARGE SCALE GENOMIC DNA]</scope>
    <source>
        <strain evidence="12">S66</strain>
    </source>
</reference>
<feature type="transmembrane region" description="Helical" evidence="8">
    <location>
        <begin position="466"/>
        <end position="485"/>
    </location>
</feature>
<evidence type="ECO:0000256" key="2">
    <source>
        <dbReference type="ARBA" id="ARBA00005346"/>
    </source>
</evidence>
<dbReference type="PANTHER" id="PTHR42703">
    <property type="entry name" value="NADH DEHYDROGENASE"/>
    <property type="match status" value="1"/>
</dbReference>
<feature type="transmembrane region" description="Helical" evidence="8">
    <location>
        <begin position="247"/>
        <end position="270"/>
    </location>
</feature>
<feature type="transmembrane region" description="Helical" evidence="8">
    <location>
        <begin position="282"/>
        <end position="299"/>
    </location>
</feature>
<feature type="domain" description="NADH-Ubiquinone oxidoreductase (complex I) chain 5 N-terminal" evidence="10">
    <location>
        <begin position="71"/>
        <end position="116"/>
    </location>
</feature>
<dbReference type="Proteomes" id="UP000070299">
    <property type="component" value="Unassembled WGS sequence"/>
</dbReference>
<evidence type="ECO:0000256" key="4">
    <source>
        <dbReference type="ARBA" id="ARBA00022692"/>
    </source>
</evidence>
<keyword evidence="12" id="KW-1185">Reference proteome</keyword>
<accession>A0A148KLS5</accession>
<feature type="transmembrane region" description="Helical" evidence="8">
    <location>
        <begin position="138"/>
        <end position="156"/>
    </location>
</feature>
<protein>
    <submittedName>
        <fullName evidence="11">Cation:proton antiporter</fullName>
    </submittedName>
</protein>
<evidence type="ECO:0000256" key="6">
    <source>
        <dbReference type="ARBA" id="ARBA00023136"/>
    </source>
</evidence>
<feature type="transmembrane region" description="Helical" evidence="8">
    <location>
        <begin position="411"/>
        <end position="431"/>
    </location>
</feature>
<gene>
    <name evidence="11" type="ORF">AX660_21260</name>
</gene>
<feature type="transmembrane region" description="Helical" evidence="8">
    <location>
        <begin position="209"/>
        <end position="227"/>
    </location>
</feature>
<dbReference type="PRINTS" id="PR01434">
    <property type="entry name" value="NADHDHGNASE5"/>
</dbReference>
<comment type="caution">
    <text evidence="11">The sequence shown here is derived from an EMBL/GenBank/DDBJ whole genome shotgun (WGS) entry which is preliminary data.</text>
</comment>
<evidence type="ECO:0000259" key="10">
    <source>
        <dbReference type="Pfam" id="PF00662"/>
    </source>
</evidence>
<evidence type="ECO:0000313" key="11">
    <source>
        <dbReference type="EMBL" id="KXI27262.1"/>
    </source>
</evidence>
<feature type="transmembrane region" description="Helical" evidence="8">
    <location>
        <begin position="308"/>
        <end position="326"/>
    </location>
</feature>
<dbReference type="Pfam" id="PF00361">
    <property type="entry name" value="Proton_antipo_M"/>
    <property type="match status" value="1"/>
</dbReference>
<proteinExistence type="inferred from homology"/>
<evidence type="ECO:0000256" key="7">
    <source>
        <dbReference type="RuleBase" id="RU000320"/>
    </source>
</evidence>
<feature type="transmembrane region" description="Helical" evidence="8">
    <location>
        <begin position="82"/>
        <end position="103"/>
    </location>
</feature>
<evidence type="ECO:0000256" key="1">
    <source>
        <dbReference type="ARBA" id="ARBA00004651"/>
    </source>
</evidence>
<dbReference type="GO" id="GO:0005886">
    <property type="term" value="C:plasma membrane"/>
    <property type="evidence" value="ECO:0007669"/>
    <property type="project" value="UniProtKB-SubCell"/>
</dbReference>
<dbReference type="PANTHER" id="PTHR42703:SF1">
    <property type="entry name" value="NA(+)_H(+) ANTIPORTER SUBUNIT D1"/>
    <property type="match status" value="1"/>
</dbReference>
<keyword evidence="3" id="KW-1003">Cell membrane</keyword>
<dbReference type="InterPro" id="IPR001750">
    <property type="entry name" value="ND/Mrp_TM"/>
</dbReference>
<evidence type="ECO:0000259" key="9">
    <source>
        <dbReference type="Pfam" id="PF00361"/>
    </source>
</evidence>
<feature type="transmembrane region" description="Helical" evidence="8">
    <location>
        <begin position="36"/>
        <end position="52"/>
    </location>
</feature>
<dbReference type="RefSeq" id="WP_068380394.1">
    <property type="nucleotide sequence ID" value="NZ_LSNE01000011.1"/>
</dbReference>
<dbReference type="InterPro" id="IPR001516">
    <property type="entry name" value="Proton_antipo_N"/>
</dbReference>
<organism evidence="11 12">
    <name type="scientific">Paraglaciecola hydrolytica</name>
    <dbReference type="NCBI Taxonomy" id="1799789"/>
    <lineage>
        <taxon>Bacteria</taxon>
        <taxon>Pseudomonadati</taxon>
        <taxon>Pseudomonadota</taxon>
        <taxon>Gammaproteobacteria</taxon>
        <taxon>Alteromonadales</taxon>
        <taxon>Alteromonadaceae</taxon>
        <taxon>Paraglaciecola</taxon>
    </lineage>
</organism>
<feature type="transmembrane region" description="Helical" evidence="8">
    <location>
        <begin position="168"/>
        <end position="189"/>
    </location>
</feature>
<feature type="domain" description="NADH:quinone oxidoreductase/Mrp antiporter transmembrane" evidence="9">
    <location>
        <begin position="132"/>
        <end position="425"/>
    </location>
</feature>
<dbReference type="InterPro" id="IPR050586">
    <property type="entry name" value="CPA3_Na-H_Antiporter_D"/>
</dbReference>